<protein>
    <recommendedName>
        <fullName evidence="3">Lipoprotein</fullName>
    </recommendedName>
</protein>
<dbReference type="PROSITE" id="PS51257">
    <property type="entry name" value="PROKAR_LIPOPROTEIN"/>
    <property type="match status" value="1"/>
</dbReference>
<dbReference type="EMBL" id="JFGV01000103">
    <property type="protein sequence ID" value="EYU13221.1"/>
    <property type="molecule type" value="Genomic_DNA"/>
</dbReference>
<evidence type="ECO:0000313" key="2">
    <source>
        <dbReference type="Proteomes" id="UP000023464"/>
    </source>
</evidence>
<proteinExistence type="predicted"/>
<evidence type="ECO:0008006" key="3">
    <source>
        <dbReference type="Google" id="ProtNLM"/>
    </source>
</evidence>
<name>A0A022PBW3_9GAMM</name>
<gene>
    <name evidence="1" type="ORF">BA1DRAFT_04310</name>
</gene>
<keyword evidence="2" id="KW-1185">Reference proteome</keyword>
<dbReference type="AlphaFoldDB" id="A0A022PBW3"/>
<dbReference type="Proteomes" id="UP000023464">
    <property type="component" value="Unassembled WGS sequence"/>
</dbReference>
<accession>A0A022PBW3</accession>
<evidence type="ECO:0000313" key="1">
    <source>
        <dbReference type="EMBL" id="EYU13221.1"/>
    </source>
</evidence>
<dbReference type="PATRIC" id="fig|1393736.3.peg.4397"/>
<dbReference type="RefSeq" id="WP_036783391.1">
    <property type="nucleotide sequence ID" value="NZ_CAWLTM010000012.1"/>
</dbReference>
<organism evidence="1 2">
    <name type="scientific">Photorhabdus aegyptia</name>
    <dbReference type="NCBI Taxonomy" id="2805098"/>
    <lineage>
        <taxon>Bacteria</taxon>
        <taxon>Pseudomonadati</taxon>
        <taxon>Pseudomonadota</taxon>
        <taxon>Gammaproteobacteria</taxon>
        <taxon>Enterobacterales</taxon>
        <taxon>Morganellaceae</taxon>
        <taxon>Photorhabdus</taxon>
    </lineage>
</organism>
<comment type="caution">
    <text evidence="1">The sequence shown here is derived from an EMBL/GenBank/DDBJ whole genome shotgun (WGS) entry which is preliminary data.</text>
</comment>
<reference evidence="1 2" key="1">
    <citation type="submission" date="2014-03" db="EMBL/GenBank/DDBJ databases">
        <title>Draft Genome of Photorhabdus luminescens BA1, an Egyptian Isolate.</title>
        <authorList>
            <person name="Ghazal S."/>
            <person name="Hurst S.G.IV."/>
            <person name="Morris K."/>
            <person name="Thomas K."/>
            <person name="Tisa L.S."/>
        </authorList>
    </citation>
    <scope>NUCLEOTIDE SEQUENCE [LARGE SCALE GENOMIC DNA]</scope>
    <source>
        <strain evidence="1 2">BA1</strain>
    </source>
</reference>
<sequence>MGRNKSVNPIIVGLVLLALSGCKDEKKTQTEPQASVKEVAMSGGNFNLTSLRDNKHERVKLMEKINASQGDILKYASSKTKGEIIAVLIDNNLWDGVANPVKHYSVKHDEQKCEEGTIVDARKRAVLAALKWVQSKHDYENVMQHAEMAPMVDGEADWRANEAKVIAFLSRGETPRSYGRSDNFIPFAAKVTIQPSHYAEDLRDIYRSLPSLHANANEPLTPVNVALLGSCTQVMVDQHGWQQVNVGAS</sequence>